<name>A0A0W0HEI7_PSEVI</name>
<reference evidence="1 2" key="1">
    <citation type="submission" date="2015-09" db="EMBL/GenBank/DDBJ databases">
        <title>Genome sequence of ICMP 13104.</title>
        <authorList>
            <person name="Visnovsky S."/>
            <person name="Lu A."/>
            <person name="Panda P."/>
            <person name="Pitman A."/>
        </authorList>
    </citation>
    <scope>NUCLEOTIDE SEQUENCE [LARGE SCALE GENOMIC DNA]</scope>
    <source>
        <strain evidence="1 2">ICMP 13104</strain>
    </source>
</reference>
<accession>A0A0W0HEI7</accession>
<gene>
    <name evidence="1" type="ORF">AO067_23045</name>
</gene>
<comment type="caution">
    <text evidence="1">The sequence shown here is derived from an EMBL/GenBank/DDBJ whole genome shotgun (WGS) entry which is preliminary data.</text>
</comment>
<keyword evidence="2" id="KW-1185">Reference proteome</keyword>
<dbReference type="Proteomes" id="UP000053048">
    <property type="component" value="Unassembled WGS sequence"/>
</dbReference>
<protein>
    <submittedName>
        <fullName evidence="1">Type III secretion protein</fullName>
    </submittedName>
</protein>
<evidence type="ECO:0000313" key="1">
    <source>
        <dbReference type="EMBL" id="KTB59275.1"/>
    </source>
</evidence>
<dbReference type="AlphaFoldDB" id="A0A0W0HEI7"/>
<dbReference type="EMBL" id="LKEJ01000150">
    <property type="protein sequence ID" value="KTB59275.1"/>
    <property type="molecule type" value="Genomic_DNA"/>
</dbReference>
<organism evidence="1 2">
    <name type="scientific">Pseudomonas viridiflava ICMP 13104</name>
    <dbReference type="NCBI Taxonomy" id="1198305"/>
    <lineage>
        <taxon>Bacteria</taxon>
        <taxon>Pseudomonadati</taxon>
        <taxon>Pseudomonadota</taxon>
        <taxon>Gammaproteobacteria</taxon>
        <taxon>Pseudomonadales</taxon>
        <taxon>Pseudomonadaceae</taxon>
        <taxon>Pseudomonas</taxon>
    </lineage>
</organism>
<proteinExistence type="predicted"/>
<sequence length="175" mass="19951">MEQAAEDLWVHWWCNPWHWAHPAWQHRFAAAHGLSVDECAALMSSRHSVFLHSLGITPGQPPEVAEPIVRWLALSPAQREQAIALAQCICFSRNESEGPDGQWCWAFTKALRPGVWLDFQNEDARLLLGAWLGAQYWPRLRLAWPPEEVADSPGQAPENKLQTLWQAVLWRVTTS</sequence>
<evidence type="ECO:0000313" key="2">
    <source>
        <dbReference type="Proteomes" id="UP000053048"/>
    </source>
</evidence>